<dbReference type="STRING" id="71717.A0A4Y7TNF2"/>
<dbReference type="Gene3D" id="3.40.33.10">
    <property type="entry name" value="CAP"/>
    <property type="match status" value="1"/>
</dbReference>
<feature type="domain" description="SCP" evidence="2">
    <location>
        <begin position="44"/>
        <end position="176"/>
    </location>
</feature>
<reference evidence="3 4" key="1">
    <citation type="journal article" date="2019" name="Nat. Ecol. Evol.">
        <title>Megaphylogeny resolves global patterns of mushroom evolution.</title>
        <authorList>
            <person name="Varga T."/>
            <person name="Krizsan K."/>
            <person name="Foldi C."/>
            <person name="Dima B."/>
            <person name="Sanchez-Garcia M."/>
            <person name="Sanchez-Ramirez S."/>
            <person name="Szollosi G.J."/>
            <person name="Szarkandi J.G."/>
            <person name="Papp V."/>
            <person name="Albert L."/>
            <person name="Andreopoulos W."/>
            <person name="Angelini C."/>
            <person name="Antonin V."/>
            <person name="Barry K.W."/>
            <person name="Bougher N.L."/>
            <person name="Buchanan P."/>
            <person name="Buyck B."/>
            <person name="Bense V."/>
            <person name="Catcheside P."/>
            <person name="Chovatia M."/>
            <person name="Cooper J."/>
            <person name="Damon W."/>
            <person name="Desjardin D."/>
            <person name="Finy P."/>
            <person name="Geml J."/>
            <person name="Haridas S."/>
            <person name="Hughes K."/>
            <person name="Justo A."/>
            <person name="Karasinski D."/>
            <person name="Kautmanova I."/>
            <person name="Kiss B."/>
            <person name="Kocsube S."/>
            <person name="Kotiranta H."/>
            <person name="LaButti K.M."/>
            <person name="Lechner B.E."/>
            <person name="Liimatainen K."/>
            <person name="Lipzen A."/>
            <person name="Lukacs Z."/>
            <person name="Mihaltcheva S."/>
            <person name="Morgado L.N."/>
            <person name="Niskanen T."/>
            <person name="Noordeloos M.E."/>
            <person name="Ohm R.A."/>
            <person name="Ortiz-Santana B."/>
            <person name="Ovrebo C."/>
            <person name="Racz N."/>
            <person name="Riley R."/>
            <person name="Savchenko A."/>
            <person name="Shiryaev A."/>
            <person name="Soop K."/>
            <person name="Spirin V."/>
            <person name="Szebenyi C."/>
            <person name="Tomsovsky M."/>
            <person name="Tulloss R.E."/>
            <person name="Uehling J."/>
            <person name="Grigoriev I.V."/>
            <person name="Vagvolgyi C."/>
            <person name="Papp T."/>
            <person name="Martin F.M."/>
            <person name="Miettinen O."/>
            <person name="Hibbett D.S."/>
            <person name="Nagy L.G."/>
        </authorList>
    </citation>
    <scope>NUCLEOTIDE SEQUENCE [LARGE SCALE GENOMIC DNA]</scope>
    <source>
        <strain evidence="3 4">FP101781</strain>
    </source>
</reference>
<dbReference type="AlphaFoldDB" id="A0A4Y7TNF2"/>
<accession>A0A4Y7TNF2</accession>
<dbReference type="PANTHER" id="PTHR10334">
    <property type="entry name" value="CYSTEINE-RICH SECRETORY PROTEIN-RELATED"/>
    <property type="match status" value="1"/>
</dbReference>
<feature type="chain" id="PRO_5021440235" evidence="1">
    <location>
        <begin position="25"/>
        <end position="184"/>
    </location>
</feature>
<evidence type="ECO:0000313" key="3">
    <source>
        <dbReference type="EMBL" id="TEB35737.1"/>
    </source>
</evidence>
<dbReference type="SUPFAM" id="SSF55797">
    <property type="entry name" value="PR-1-like"/>
    <property type="match status" value="1"/>
</dbReference>
<dbReference type="PRINTS" id="PR00837">
    <property type="entry name" value="V5TPXLIKE"/>
</dbReference>
<dbReference type="InterPro" id="IPR001283">
    <property type="entry name" value="CRISP-related"/>
</dbReference>
<dbReference type="EMBL" id="QPFP01000007">
    <property type="protein sequence ID" value="TEB35737.1"/>
    <property type="molecule type" value="Genomic_DNA"/>
</dbReference>
<evidence type="ECO:0000256" key="1">
    <source>
        <dbReference type="SAM" id="SignalP"/>
    </source>
</evidence>
<organism evidence="3 4">
    <name type="scientific">Coprinellus micaceus</name>
    <name type="common">Glistening ink-cap mushroom</name>
    <name type="synonym">Coprinus micaceus</name>
    <dbReference type="NCBI Taxonomy" id="71717"/>
    <lineage>
        <taxon>Eukaryota</taxon>
        <taxon>Fungi</taxon>
        <taxon>Dikarya</taxon>
        <taxon>Basidiomycota</taxon>
        <taxon>Agaricomycotina</taxon>
        <taxon>Agaricomycetes</taxon>
        <taxon>Agaricomycetidae</taxon>
        <taxon>Agaricales</taxon>
        <taxon>Agaricineae</taxon>
        <taxon>Psathyrellaceae</taxon>
        <taxon>Coprinellus</taxon>
    </lineage>
</organism>
<dbReference type="Proteomes" id="UP000298030">
    <property type="component" value="Unassembled WGS sequence"/>
</dbReference>
<protein>
    <submittedName>
        <fullName evidence="3">PR-1-like protein</fullName>
    </submittedName>
</protein>
<keyword evidence="4" id="KW-1185">Reference proteome</keyword>
<dbReference type="InterPro" id="IPR035940">
    <property type="entry name" value="CAP_sf"/>
</dbReference>
<proteinExistence type="predicted"/>
<dbReference type="SMART" id="SM00198">
    <property type="entry name" value="SCP"/>
    <property type="match status" value="1"/>
</dbReference>
<name>A0A4Y7TNF2_COPMI</name>
<dbReference type="Pfam" id="PF00188">
    <property type="entry name" value="CAP"/>
    <property type="match status" value="1"/>
</dbReference>
<gene>
    <name evidence="3" type="ORF">FA13DRAFT_1753268</name>
</gene>
<comment type="caution">
    <text evidence="3">The sequence shown here is derived from an EMBL/GenBank/DDBJ whole genome shotgun (WGS) entry which is preliminary data.</text>
</comment>
<dbReference type="OrthoDB" id="337038at2759"/>
<dbReference type="InterPro" id="IPR014044">
    <property type="entry name" value="CAP_dom"/>
</dbReference>
<feature type="signal peptide" evidence="1">
    <location>
        <begin position="1"/>
        <end position="24"/>
    </location>
</feature>
<evidence type="ECO:0000259" key="2">
    <source>
        <dbReference type="SMART" id="SM00198"/>
    </source>
</evidence>
<sequence>MTSFTHLVALFVTLLTLLDLQVLAAPGHHTALAMARRSITLKSSDIDTFLDAHNIVRSQHGAAPLTWSPELATKASLWADLCMMKHSDGILMTEPYGEHVVAATGDFSIRDAVGTFLQDKGACPAKPVYNHWTQVVWKTTTELGCAIASCRNAIENGLRRETLYVCLYNPAGNVIGQAPQNVQL</sequence>
<evidence type="ECO:0000313" key="4">
    <source>
        <dbReference type="Proteomes" id="UP000298030"/>
    </source>
</evidence>
<keyword evidence="1" id="KW-0732">Signal</keyword>